<keyword evidence="3" id="KW-1185">Reference proteome</keyword>
<dbReference type="InParanoid" id="A0A067REB3"/>
<evidence type="ECO:0000313" key="2">
    <source>
        <dbReference type="EMBL" id="KDR18396.1"/>
    </source>
</evidence>
<evidence type="ECO:0000313" key="3">
    <source>
        <dbReference type="Proteomes" id="UP000027135"/>
    </source>
</evidence>
<name>A0A067REB3_ZOONE</name>
<dbReference type="EMBL" id="KK852687">
    <property type="protein sequence ID" value="KDR18396.1"/>
    <property type="molecule type" value="Genomic_DNA"/>
</dbReference>
<dbReference type="AlphaFoldDB" id="A0A067REB3"/>
<reference evidence="2 3" key="1">
    <citation type="journal article" date="2014" name="Nat. Commun.">
        <title>Molecular traces of alternative social organization in a termite genome.</title>
        <authorList>
            <person name="Terrapon N."/>
            <person name="Li C."/>
            <person name="Robertson H.M."/>
            <person name="Ji L."/>
            <person name="Meng X."/>
            <person name="Booth W."/>
            <person name="Chen Z."/>
            <person name="Childers C.P."/>
            <person name="Glastad K.M."/>
            <person name="Gokhale K."/>
            <person name="Gowin J."/>
            <person name="Gronenberg W."/>
            <person name="Hermansen R.A."/>
            <person name="Hu H."/>
            <person name="Hunt B.G."/>
            <person name="Huylmans A.K."/>
            <person name="Khalil S.M."/>
            <person name="Mitchell R.D."/>
            <person name="Munoz-Torres M.C."/>
            <person name="Mustard J.A."/>
            <person name="Pan H."/>
            <person name="Reese J.T."/>
            <person name="Scharf M.E."/>
            <person name="Sun F."/>
            <person name="Vogel H."/>
            <person name="Xiao J."/>
            <person name="Yang W."/>
            <person name="Yang Z."/>
            <person name="Yang Z."/>
            <person name="Zhou J."/>
            <person name="Zhu J."/>
            <person name="Brent C.S."/>
            <person name="Elsik C.G."/>
            <person name="Goodisman M.A."/>
            <person name="Liberles D.A."/>
            <person name="Roe R.M."/>
            <person name="Vargo E.L."/>
            <person name="Vilcinskas A."/>
            <person name="Wang J."/>
            <person name="Bornberg-Bauer E."/>
            <person name="Korb J."/>
            <person name="Zhang G."/>
            <person name="Liebig J."/>
        </authorList>
    </citation>
    <scope>NUCLEOTIDE SEQUENCE [LARGE SCALE GENOMIC DNA]</scope>
    <source>
        <tissue evidence="2">Whole organism</tissue>
    </source>
</reference>
<accession>A0A067REB3</accession>
<proteinExistence type="predicted"/>
<protein>
    <submittedName>
        <fullName evidence="2">Uncharacterized protein</fullName>
    </submittedName>
</protein>
<feature type="region of interest" description="Disordered" evidence="1">
    <location>
        <begin position="1"/>
        <end position="21"/>
    </location>
</feature>
<dbReference type="Proteomes" id="UP000027135">
    <property type="component" value="Unassembled WGS sequence"/>
</dbReference>
<organism evidence="2 3">
    <name type="scientific">Zootermopsis nevadensis</name>
    <name type="common">Dampwood termite</name>
    <dbReference type="NCBI Taxonomy" id="136037"/>
    <lineage>
        <taxon>Eukaryota</taxon>
        <taxon>Metazoa</taxon>
        <taxon>Ecdysozoa</taxon>
        <taxon>Arthropoda</taxon>
        <taxon>Hexapoda</taxon>
        <taxon>Insecta</taxon>
        <taxon>Pterygota</taxon>
        <taxon>Neoptera</taxon>
        <taxon>Polyneoptera</taxon>
        <taxon>Dictyoptera</taxon>
        <taxon>Blattodea</taxon>
        <taxon>Blattoidea</taxon>
        <taxon>Termitoidae</taxon>
        <taxon>Termopsidae</taxon>
        <taxon>Zootermopsis</taxon>
    </lineage>
</organism>
<sequence length="78" mass="8218">MSRLHAYKQVSQLSPHGSAGPSREYEAVVLALSDASARNFGASILATCPRDDQIGGVIVPGHGPRGPLLPPSYLLPRL</sequence>
<evidence type="ECO:0000256" key="1">
    <source>
        <dbReference type="SAM" id="MobiDB-lite"/>
    </source>
</evidence>
<gene>
    <name evidence="2" type="ORF">L798_07558</name>
</gene>